<feature type="region of interest" description="Disordered" evidence="1">
    <location>
        <begin position="41"/>
        <end position="77"/>
    </location>
</feature>
<sequence length="150" mass="16081">MLRLLSIVFVACAAHGLALNCGVTSPAAVSRTASVTMAHHVQKKATKKHQATRPRKSRPSDINRKPPQYPQLPDQPWMTPIAASEASSQQMVTITLSPSDSADSVREKLQSAGAVATEEVYFSNQLVTSTLGDCGLQEEKTIKVAVVSQP</sequence>
<evidence type="ECO:0000313" key="3">
    <source>
        <dbReference type="EMBL" id="CAE0751066.1"/>
    </source>
</evidence>
<reference evidence="3" key="1">
    <citation type="submission" date="2021-01" db="EMBL/GenBank/DDBJ databases">
        <authorList>
            <person name="Corre E."/>
            <person name="Pelletier E."/>
            <person name="Niang G."/>
            <person name="Scheremetjew M."/>
            <person name="Finn R."/>
            <person name="Kale V."/>
            <person name="Holt S."/>
            <person name="Cochrane G."/>
            <person name="Meng A."/>
            <person name="Brown T."/>
            <person name="Cohen L."/>
        </authorList>
    </citation>
    <scope>NUCLEOTIDE SEQUENCE</scope>
    <source>
        <strain evidence="3">CCMP645</strain>
    </source>
</reference>
<dbReference type="GO" id="GO:0005840">
    <property type="term" value="C:ribosome"/>
    <property type="evidence" value="ECO:0007669"/>
    <property type="project" value="InterPro"/>
</dbReference>
<dbReference type="GO" id="GO:0003735">
    <property type="term" value="F:structural constituent of ribosome"/>
    <property type="evidence" value="ECO:0007669"/>
    <property type="project" value="InterPro"/>
</dbReference>
<evidence type="ECO:0000256" key="2">
    <source>
        <dbReference type="SAM" id="SignalP"/>
    </source>
</evidence>
<feature type="signal peptide" evidence="2">
    <location>
        <begin position="1"/>
        <end position="18"/>
    </location>
</feature>
<evidence type="ECO:0008006" key="4">
    <source>
        <dbReference type="Google" id="ProtNLM"/>
    </source>
</evidence>
<accession>A0A7S4B1Z7</accession>
<dbReference type="InterPro" id="IPR020526">
    <property type="entry name" value="Ribosomal_cL38"/>
</dbReference>
<dbReference type="GO" id="GO:0019843">
    <property type="term" value="F:rRNA binding"/>
    <property type="evidence" value="ECO:0007669"/>
    <property type="project" value="InterPro"/>
</dbReference>
<dbReference type="PANTHER" id="PTHR36798">
    <property type="entry name" value="50S RIBOSOMAL PROTEIN 6, CHLOROPLASTIC"/>
    <property type="match status" value="1"/>
</dbReference>
<feature type="compositionally biased region" description="Basic residues" evidence="1">
    <location>
        <begin position="41"/>
        <end position="57"/>
    </location>
</feature>
<feature type="chain" id="PRO_5030809583" description="Ubiquitin-like domain-containing protein" evidence="2">
    <location>
        <begin position="19"/>
        <end position="150"/>
    </location>
</feature>
<dbReference type="AlphaFoldDB" id="A0A7S4B1Z7"/>
<dbReference type="GO" id="GO:0006412">
    <property type="term" value="P:translation"/>
    <property type="evidence" value="ECO:0007669"/>
    <property type="project" value="InterPro"/>
</dbReference>
<dbReference type="PANTHER" id="PTHR36798:SF2">
    <property type="entry name" value="LARGE RIBOSOMAL SUBUNIT PROTEIN CL38"/>
    <property type="match status" value="1"/>
</dbReference>
<gene>
    <name evidence="3" type="ORF">PCAR00345_LOCUS3651</name>
</gene>
<name>A0A7S4B1Z7_CHRCT</name>
<protein>
    <recommendedName>
        <fullName evidence="4">Ubiquitin-like domain-containing protein</fullName>
    </recommendedName>
</protein>
<proteinExistence type="predicted"/>
<keyword evidence="2" id="KW-0732">Signal</keyword>
<evidence type="ECO:0000256" key="1">
    <source>
        <dbReference type="SAM" id="MobiDB-lite"/>
    </source>
</evidence>
<dbReference type="EMBL" id="HBIZ01006392">
    <property type="protein sequence ID" value="CAE0751066.1"/>
    <property type="molecule type" value="Transcribed_RNA"/>
</dbReference>
<dbReference type="GO" id="GO:0009507">
    <property type="term" value="C:chloroplast"/>
    <property type="evidence" value="ECO:0007669"/>
    <property type="project" value="InterPro"/>
</dbReference>
<organism evidence="3">
    <name type="scientific">Chrysotila carterae</name>
    <name type="common">Marine alga</name>
    <name type="synonym">Syracosphaera carterae</name>
    <dbReference type="NCBI Taxonomy" id="13221"/>
    <lineage>
        <taxon>Eukaryota</taxon>
        <taxon>Haptista</taxon>
        <taxon>Haptophyta</taxon>
        <taxon>Prymnesiophyceae</taxon>
        <taxon>Isochrysidales</taxon>
        <taxon>Isochrysidaceae</taxon>
        <taxon>Chrysotila</taxon>
    </lineage>
</organism>
<dbReference type="Pfam" id="PF17257">
    <property type="entry name" value="DUF5323"/>
    <property type="match status" value="1"/>
</dbReference>